<dbReference type="EMBL" id="QFNK01000115">
    <property type="protein sequence ID" value="PZO86481.1"/>
    <property type="molecule type" value="Genomic_DNA"/>
</dbReference>
<dbReference type="Proteomes" id="UP000249557">
    <property type="component" value="Unassembled WGS sequence"/>
</dbReference>
<organism evidence="1 2">
    <name type="scientific">Micavibrio aeruginosavorus</name>
    <dbReference type="NCBI Taxonomy" id="349221"/>
    <lineage>
        <taxon>Bacteria</taxon>
        <taxon>Pseudomonadati</taxon>
        <taxon>Bdellovibrionota</taxon>
        <taxon>Bdellovibrionia</taxon>
        <taxon>Bdellovibrionales</taxon>
        <taxon>Pseudobdellovibrionaceae</taxon>
        <taxon>Micavibrio</taxon>
    </lineage>
</organism>
<comment type="caution">
    <text evidence="1">The sequence shown here is derived from an EMBL/GenBank/DDBJ whole genome shotgun (WGS) entry which is preliminary data.</text>
</comment>
<protein>
    <submittedName>
        <fullName evidence="1">Uncharacterized protein</fullName>
    </submittedName>
</protein>
<name>A0A2W5BTF6_9BACT</name>
<proteinExistence type="predicted"/>
<evidence type="ECO:0000313" key="1">
    <source>
        <dbReference type="EMBL" id="PZO86481.1"/>
    </source>
</evidence>
<reference evidence="1 2" key="1">
    <citation type="submission" date="2017-08" db="EMBL/GenBank/DDBJ databases">
        <title>Infants hospitalized years apart are colonized by the same room-sourced microbial strains.</title>
        <authorList>
            <person name="Brooks B."/>
            <person name="Olm M.R."/>
            <person name="Firek B.A."/>
            <person name="Baker R."/>
            <person name="Thomas B.C."/>
            <person name="Morowitz M.J."/>
            <person name="Banfield J.F."/>
        </authorList>
    </citation>
    <scope>NUCLEOTIDE SEQUENCE [LARGE SCALE GENOMIC DNA]</scope>
    <source>
        <strain evidence="1">S2_018_000_R2_104</strain>
    </source>
</reference>
<accession>A0A2W5BTF6</accession>
<gene>
    <name evidence="1" type="ORF">DI626_06465</name>
</gene>
<evidence type="ECO:0000313" key="2">
    <source>
        <dbReference type="Proteomes" id="UP000249557"/>
    </source>
</evidence>
<dbReference type="AlphaFoldDB" id="A0A2W5BTF6"/>
<sequence length="285" mass="31955">MPVRQSWVDVWNEFVPVEPAEVHAVFSRNFTGEVSAMAEIDRDCITLHVEPAEKERFSASCEFLFGGTERMREAGSSLIVQEKLRGNGIGKEWLKSLVEISVALDKESFNFQAGSVNGAYSWARMDVHVNMSAQLGPQRELQSRRMLARVDALKDFLPAADYRIARALCRMTDREDVARLARYEVPLSEDVGEVLKQANSPIYQKLEKFYEDHPSSAFEKKATAHGERYAMMQAFETAAAQGREPTLARCVLAGGMYPAVVNFSNAAQMEKIGKRVGGWTNIRPL</sequence>